<dbReference type="EMBL" id="JAIWYP010000003">
    <property type="protein sequence ID" value="KAH3854490.1"/>
    <property type="molecule type" value="Genomic_DNA"/>
</dbReference>
<reference evidence="3" key="1">
    <citation type="journal article" date="2019" name="bioRxiv">
        <title>The Genome of the Zebra Mussel, Dreissena polymorpha: A Resource for Invasive Species Research.</title>
        <authorList>
            <person name="McCartney M.A."/>
            <person name="Auch B."/>
            <person name="Kono T."/>
            <person name="Mallez S."/>
            <person name="Zhang Y."/>
            <person name="Obille A."/>
            <person name="Becker A."/>
            <person name="Abrahante J.E."/>
            <person name="Garbe J."/>
            <person name="Badalamenti J.P."/>
            <person name="Herman A."/>
            <person name="Mangelson H."/>
            <person name="Liachko I."/>
            <person name="Sullivan S."/>
            <person name="Sone E.D."/>
            <person name="Koren S."/>
            <person name="Silverstein K.A.T."/>
            <person name="Beckman K.B."/>
            <person name="Gohl D.M."/>
        </authorList>
    </citation>
    <scope>NUCLEOTIDE SEQUENCE</scope>
    <source>
        <strain evidence="3">Duluth1</strain>
        <tissue evidence="3">Whole animal</tissue>
    </source>
</reference>
<evidence type="ECO:0000256" key="1">
    <source>
        <dbReference type="SAM" id="MobiDB-lite"/>
    </source>
</evidence>
<evidence type="ECO:0000259" key="2">
    <source>
        <dbReference type="PROSITE" id="PS51029"/>
    </source>
</evidence>
<gene>
    <name evidence="3" type="ORF">DPMN_097033</name>
</gene>
<organism evidence="3 4">
    <name type="scientific">Dreissena polymorpha</name>
    <name type="common">Zebra mussel</name>
    <name type="synonym">Mytilus polymorpha</name>
    <dbReference type="NCBI Taxonomy" id="45954"/>
    <lineage>
        <taxon>Eukaryota</taxon>
        <taxon>Metazoa</taxon>
        <taxon>Spiralia</taxon>
        <taxon>Lophotrochozoa</taxon>
        <taxon>Mollusca</taxon>
        <taxon>Bivalvia</taxon>
        <taxon>Autobranchia</taxon>
        <taxon>Heteroconchia</taxon>
        <taxon>Euheterodonta</taxon>
        <taxon>Imparidentia</taxon>
        <taxon>Neoheterodontei</taxon>
        <taxon>Myida</taxon>
        <taxon>Dreissenoidea</taxon>
        <taxon>Dreissenidae</taxon>
        <taxon>Dreissena</taxon>
    </lineage>
</organism>
<accession>A0A9D4R600</accession>
<dbReference type="PANTHER" id="PTHR12243:SF60">
    <property type="entry name" value="SI:CH211-15D5.12-RELATED"/>
    <property type="match status" value="1"/>
</dbReference>
<feature type="domain" description="MADF" evidence="2">
    <location>
        <begin position="1"/>
        <end position="77"/>
    </location>
</feature>
<dbReference type="GO" id="GO:0006357">
    <property type="term" value="P:regulation of transcription by RNA polymerase II"/>
    <property type="evidence" value="ECO:0007669"/>
    <property type="project" value="TreeGrafter"/>
</dbReference>
<keyword evidence="4" id="KW-1185">Reference proteome</keyword>
<reference evidence="3" key="2">
    <citation type="submission" date="2020-11" db="EMBL/GenBank/DDBJ databases">
        <authorList>
            <person name="McCartney M.A."/>
            <person name="Auch B."/>
            <person name="Kono T."/>
            <person name="Mallez S."/>
            <person name="Becker A."/>
            <person name="Gohl D.M."/>
            <person name="Silverstein K.A.T."/>
            <person name="Koren S."/>
            <person name="Bechman K.B."/>
            <person name="Herman A."/>
            <person name="Abrahante J.E."/>
            <person name="Garbe J."/>
        </authorList>
    </citation>
    <scope>NUCLEOTIDE SEQUENCE</scope>
    <source>
        <strain evidence="3">Duluth1</strain>
        <tissue evidence="3">Whole animal</tissue>
    </source>
</reference>
<dbReference type="PROSITE" id="PS51029">
    <property type="entry name" value="MADF"/>
    <property type="match status" value="1"/>
</dbReference>
<dbReference type="Proteomes" id="UP000828390">
    <property type="component" value="Unassembled WGS sequence"/>
</dbReference>
<dbReference type="GO" id="GO:0005667">
    <property type="term" value="C:transcription regulator complex"/>
    <property type="evidence" value="ECO:0007669"/>
    <property type="project" value="TreeGrafter"/>
</dbReference>
<dbReference type="InterPro" id="IPR006578">
    <property type="entry name" value="MADF-dom"/>
</dbReference>
<evidence type="ECO:0000313" key="3">
    <source>
        <dbReference type="EMBL" id="KAH3854490.1"/>
    </source>
</evidence>
<dbReference type="InterPro" id="IPR039353">
    <property type="entry name" value="TF_Adf1"/>
</dbReference>
<proteinExistence type="predicted"/>
<dbReference type="PANTHER" id="PTHR12243">
    <property type="entry name" value="MADF DOMAIN TRANSCRIPTION FACTOR"/>
    <property type="match status" value="1"/>
</dbReference>
<dbReference type="AlphaFoldDB" id="A0A9D4R600"/>
<dbReference type="GO" id="GO:0005634">
    <property type="term" value="C:nucleus"/>
    <property type="evidence" value="ECO:0007669"/>
    <property type="project" value="TreeGrafter"/>
</dbReference>
<name>A0A9D4R600_DREPO</name>
<dbReference type="Pfam" id="PF10545">
    <property type="entry name" value="MADF_DNA_bdg"/>
    <property type="match status" value="1"/>
</dbReference>
<protein>
    <recommendedName>
        <fullName evidence="2">MADF domain-containing protein</fullName>
    </recommendedName>
</protein>
<comment type="caution">
    <text evidence="3">The sequence shown here is derived from an EMBL/GenBank/DDBJ whole genome shotgun (WGS) entry which is preliminary data.</text>
</comment>
<sequence>MIEWLEAHPILYNKKLTSYKEAAKKELMWKEKATEMGKSVPVLKTWYTGLRSRYGRLKKKKSGTEDTELTERETSGL</sequence>
<feature type="region of interest" description="Disordered" evidence="1">
    <location>
        <begin position="58"/>
        <end position="77"/>
    </location>
</feature>
<evidence type="ECO:0000313" key="4">
    <source>
        <dbReference type="Proteomes" id="UP000828390"/>
    </source>
</evidence>